<dbReference type="GO" id="GO:0004345">
    <property type="term" value="F:glucose-6-phosphate dehydrogenase activity"/>
    <property type="evidence" value="ECO:0007669"/>
    <property type="project" value="UniProtKB-EC"/>
</dbReference>
<dbReference type="GO" id="GO:0006006">
    <property type="term" value="P:glucose metabolic process"/>
    <property type="evidence" value="ECO:0007669"/>
    <property type="project" value="UniProtKB-KW"/>
</dbReference>
<comment type="similarity">
    <text evidence="2">Belongs to the glucose-6-phosphate dehydrogenase family.</text>
</comment>
<evidence type="ECO:0000256" key="6">
    <source>
        <dbReference type="ARBA" id="ARBA00023277"/>
    </source>
</evidence>
<keyword evidence="5 8" id="KW-0560">Oxidoreductase</keyword>
<dbReference type="InterPro" id="IPR036291">
    <property type="entry name" value="NAD(P)-bd_dom_sf"/>
</dbReference>
<dbReference type="GO" id="GO:0005829">
    <property type="term" value="C:cytosol"/>
    <property type="evidence" value="ECO:0007669"/>
    <property type="project" value="TreeGrafter"/>
</dbReference>
<dbReference type="AlphaFoldDB" id="A0A2X3KZ38"/>
<dbReference type="EC" id="1.1.1.49" evidence="8"/>
<evidence type="ECO:0000259" key="7">
    <source>
        <dbReference type="Pfam" id="PF00479"/>
    </source>
</evidence>
<proteinExistence type="inferred from homology"/>
<feature type="domain" description="Glucose-6-phosphate dehydrogenase NAD-binding" evidence="7">
    <location>
        <begin position="13"/>
        <end position="186"/>
    </location>
</feature>
<reference evidence="8 9" key="1">
    <citation type="submission" date="2018-06" db="EMBL/GenBank/DDBJ databases">
        <authorList>
            <consortium name="Pathogen Informatics"/>
            <person name="Doyle S."/>
        </authorList>
    </citation>
    <scope>NUCLEOTIDE SEQUENCE [LARGE SCALE GENOMIC DNA]</scope>
    <source>
        <strain evidence="8 9">NCTC12120</strain>
    </source>
</reference>
<dbReference type="GO" id="GO:0009051">
    <property type="term" value="P:pentose-phosphate shunt, oxidative branch"/>
    <property type="evidence" value="ECO:0007669"/>
    <property type="project" value="TreeGrafter"/>
</dbReference>
<dbReference type="Proteomes" id="UP000251197">
    <property type="component" value="Unassembled WGS sequence"/>
</dbReference>
<dbReference type="UniPathway" id="UPA00115"/>
<dbReference type="PROSITE" id="PS00069">
    <property type="entry name" value="G6P_DEHYDROGENASE"/>
    <property type="match status" value="1"/>
</dbReference>
<organism evidence="8 9">
    <name type="scientific">Cedecea neteri</name>
    <dbReference type="NCBI Taxonomy" id="158822"/>
    <lineage>
        <taxon>Bacteria</taxon>
        <taxon>Pseudomonadati</taxon>
        <taxon>Pseudomonadota</taxon>
        <taxon>Gammaproteobacteria</taxon>
        <taxon>Enterobacterales</taxon>
        <taxon>Enterobacteriaceae</taxon>
        <taxon>Cedecea</taxon>
    </lineage>
</organism>
<dbReference type="PANTHER" id="PTHR23429:SF0">
    <property type="entry name" value="GLUCOSE-6-PHOSPHATE 1-DEHYDROGENASE"/>
    <property type="match status" value="1"/>
</dbReference>
<evidence type="ECO:0000256" key="2">
    <source>
        <dbReference type="ARBA" id="ARBA00009975"/>
    </source>
</evidence>
<keyword evidence="6" id="KW-0119">Carbohydrate metabolism</keyword>
<dbReference type="Pfam" id="PF00479">
    <property type="entry name" value="G6PD_N"/>
    <property type="match status" value="1"/>
</dbReference>
<accession>A0A2X3KZ38</accession>
<keyword evidence="3" id="KW-0313">Glucose metabolism</keyword>
<dbReference type="FunFam" id="3.40.50.720:FF:000079">
    <property type="entry name" value="Glucose-6-phosphate 1-dehydrogenase"/>
    <property type="match status" value="1"/>
</dbReference>
<evidence type="ECO:0000256" key="4">
    <source>
        <dbReference type="ARBA" id="ARBA00022857"/>
    </source>
</evidence>
<evidence type="ECO:0000256" key="5">
    <source>
        <dbReference type="ARBA" id="ARBA00023002"/>
    </source>
</evidence>
<keyword evidence="4" id="KW-0521">NADP</keyword>
<dbReference type="InterPro" id="IPR019796">
    <property type="entry name" value="G6P_DH_AS"/>
</dbReference>
<dbReference type="PANTHER" id="PTHR23429">
    <property type="entry name" value="GLUCOSE-6-PHOSPHATE 1-DEHYDROGENASE G6PD"/>
    <property type="match status" value="1"/>
</dbReference>
<sequence length="219" mass="24802">MAVTQTAQACDLVIFGAKGDLARRKLLPSLYQLEKAGQIHPETRILGVGRAEWDKEAYTKVVREALETFMKEKIDESLWDKLSGRLDFCNLDVNDTSAFTKLGKMLDQQNRVTINYFAMPPSTFGAICKGLGKAKLNAKPARVVMEKPLGTSLETSQQINDQVGEFFEECQVYRIDHYLGKETVLNLLALRFAKLPVREQLGQPHYRSRRNHRGRRGGD</sequence>
<evidence type="ECO:0000313" key="9">
    <source>
        <dbReference type="Proteomes" id="UP000251197"/>
    </source>
</evidence>
<gene>
    <name evidence="8" type="primary">zwf_2</name>
    <name evidence="8" type="ORF">NCTC12120_06044</name>
</gene>
<name>A0A2X3KZ38_9ENTR</name>
<dbReference type="SUPFAM" id="SSF51735">
    <property type="entry name" value="NAD(P)-binding Rossmann-fold domains"/>
    <property type="match status" value="1"/>
</dbReference>
<dbReference type="InterPro" id="IPR022674">
    <property type="entry name" value="G6P_DH_NAD-bd"/>
</dbReference>
<evidence type="ECO:0000256" key="1">
    <source>
        <dbReference type="ARBA" id="ARBA00004937"/>
    </source>
</evidence>
<dbReference type="InterPro" id="IPR001282">
    <property type="entry name" value="G6P_DH"/>
</dbReference>
<dbReference type="EMBL" id="UAVU01000009">
    <property type="protein sequence ID" value="SQC92840.1"/>
    <property type="molecule type" value="Genomic_DNA"/>
</dbReference>
<dbReference type="GO" id="GO:0050661">
    <property type="term" value="F:NADP binding"/>
    <property type="evidence" value="ECO:0007669"/>
    <property type="project" value="InterPro"/>
</dbReference>
<protein>
    <submittedName>
        <fullName evidence="8">Glucose-6-phosphate 1-dehydrogenase</fullName>
        <ecNumber evidence="8">1.1.1.49</ecNumber>
    </submittedName>
</protein>
<evidence type="ECO:0000256" key="3">
    <source>
        <dbReference type="ARBA" id="ARBA00022526"/>
    </source>
</evidence>
<comment type="pathway">
    <text evidence="1">Carbohydrate degradation; pentose phosphate pathway; D-ribulose 5-phosphate from D-glucose 6-phosphate (oxidative stage): step 1/3.</text>
</comment>
<evidence type="ECO:0000313" key="8">
    <source>
        <dbReference type="EMBL" id="SQC92840.1"/>
    </source>
</evidence>
<dbReference type="PRINTS" id="PR00079">
    <property type="entry name" value="G6PDHDRGNASE"/>
</dbReference>
<dbReference type="Gene3D" id="3.40.50.720">
    <property type="entry name" value="NAD(P)-binding Rossmann-like Domain"/>
    <property type="match status" value="1"/>
</dbReference>